<gene>
    <name evidence="4" type="ORF">B0T10DRAFT_324887</name>
</gene>
<dbReference type="PANTHER" id="PTHR47706">
    <property type="entry name" value="NMRA-LIKE FAMILY PROTEIN"/>
    <property type="match status" value="1"/>
</dbReference>
<proteinExistence type="predicted"/>
<evidence type="ECO:0000313" key="4">
    <source>
        <dbReference type="EMBL" id="KAH6890673.1"/>
    </source>
</evidence>
<dbReference type="OrthoDB" id="419598at2759"/>
<name>A0A9P8W6D2_9HYPO</name>
<accession>A0A9P8W6D2</accession>
<organism evidence="4 5">
    <name type="scientific">Thelonectria olida</name>
    <dbReference type="NCBI Taxonomy" id="1576542"/>
    <lineage>
        <taxon>Eukaryota</taxon>
        <taxon>Fungi</taxon>
        <taxon>Dikarya</taxon>
        <taxon>Ascomycota</taxon>
        <taxon>Pezizomycotina</taxon>
        <taxon>Sordariomycetes</taxon>
        <taxon>Hypocreomycetidae</taxon>
        <taxon>Hypocreales</taxon>
        <taxon>Nectriaceae</taxon>
        <taxon>Thelonectria</taxon>
    </lineage>
</organism>
<reference evidence="4 5" key="1">
    <citation type="journal article" date="2021" name="Nat. Commun.">
        <title>Genetic determinants of endophytism in the Arabidopsis root mycobiome.</title>
        <authorList>
            <person name="Mesny F."/>
            <person name="Miyauchi S."/>
            <person name="Thiergart T."/>
            <person name="Pickel B."/>
            <person name="Atanasova L."/>
            <person name="Karlsson M."/>
            <person name="Huettel B."/>
            <person name="Barry K.W."/>
            <person name="Haridas S."/>
            <person name="Chen C."/>
            <person name="Bauer D."/>
            <person name="Andreopoulos W."/>
            <person name="Pangilinan J."/>
            <person name="LaButti K."/>
            <person name="Riley R."/>
            <person name="Lipzen A."/>
            <person name="Clum A."/>
            <person name="Drula E."/>
            <person name="Henrissat B."/>
            <person name="Kohler A."/>
            <person name="Grigoriev I.V."/>
            <person name="Martin F.M."/>
            <person name="Hacquard S."/>
        </authorList>
    </citation>
    <scope>NUCLEOTIDE SEQUENCE [LARGE SCALE GENOMIC DNA]</scope>
    <source>
        <strain evidence="4 5">MPI-CAGE-CH-0241</strain>
    </source>
</reference>
<evidence type="ECO:0000313" key="5">
    <source>
        <dbReference type="Proteomes" id="UP000777438"/>
    </source>
</evidence>
<dbReference type="InterPro" id="IPR036291">
    <property type="entry name" value="NAD(P)-bd_dom_sf"/>
</dbReference>
<dbReference type="SUPFAM" id="SSF51735">
    <property type="entry name" value="NAD(P)-binding Rossmann-fold domains"/>
    <property type="match status" value="1"/>
</dbReference>
<keyword evidence="2" id="KW-0560">Oxidoreductase</keyword>
<keyword evidence="5" id="KW-1185">Reference proteome</keyword>
<comment type="caution">
    <text evidence="4">The sequence shown here is derived from an EMBL/GenBank/DDBJ whole genome shotgun (WGS) entry which is preliminary data.</text>
</comment>
<dbReference type="GO" id="GO:0016491">
    <property type="term" value="F:oxidoreductase activity"/>
    <property type="evidence" value="ECO:0007669"/>
    <property type="project" value="UniProtKB-KW"/>
</dbReference>
<dbReference type="Proteomes" id="UP000777438">
    <property type="component" value="Unassembled WGS sequence"/>
</dbReference>
<dbReference type="Pfam" id="PF05368">
    <property type="entry name" value="NmrA"/>
    <property type="match status" value="1"/>
</dbReference>
<dbReference type="Gene3D" id="3.40.50.720">
    <property type="entry name" value="NAD(P)-binding Rossmann-like Domain"/>
    <property type="match status" value="1"/>
</dbReference>
<dbReference type="AlphaFoldDB" id="A0A9P8W6D2"/>
<sequence length="322" mass="35248">MSTKPIEKIAIVGATGRIGGSFARALLETGKHTITALTRADSKSEVPEGLKAVKVDYDDEASVVEALKGQQFLIITLGARVPEDVHAKIVAAAGRAGVPYILPNSYGFPVVEERVQEGDHFAKLMVDRISSIWDTGVSTPVTLSCGYWYEWSLALGDFWFGINIKDRRVTFFDDGKRVITVSTWDQCGRAIAGLLGLPESGPSPSFADFKGKTVLINSFRVSQRDMLDSVNRVLGTTDADWDISYETTAKRIQDGEEEMKNGIFTGFAKVIYARVFAPSNPHSDFAKERTDNKVLGLPSEDLDEATRRAVDMVQSGWTPFAG</sequence>
<dbReference type="InterPro" id="IPR051609">
    <property type="entry name" value="NmrA/Isoflavone_reductase-like"/>
</dbReference>
<protein>
    <recommendedName>
        <fullName evidence="3">NmrA-like domain-containing protein</fullName>
    </recommendedName>
</protein>
<keyword evidence="1" id="KW-0521">NADP</keyword>
<evidence type="ECO:0000256" key="1">
    <source>
        <dbReference type="ARBA" id="ARBA00022857"/>
    </source>
</evidence>
<dbReference type="InterPro" id="IPR008030">
    <property type="entry name" value="NmrA-like"/>
</dbReference>
<evidence type="ECO:0000259" key="3">
    <source>
        <dbReference type="Pfam" id="PF05368"/>
    </source>
</evidence>
<feature type="domain" description="NmrA-like" evidence="3">
    <location>
        <begin position="7"/>
        <end position="113"/>
    </location>
</feature>
<evidence type="ECO:0000256" key="2">
    <source>
        <dbReference type="ARBA" id="ARBA00023002"/>
    </source>
</evidence>
<dbReference type="PANTHER" id="PTHR47706:SF7">
    <property type="entry name" value="CIPA-LIKE, PUTATIVE (AFU_ORTHOLOGUE AFUA_1G01630)-RELATED"/>
    <property type="match status" value="1"/>
</dbReference>
<dbReference type="EMBL" id="JAGPYM010000009">
    <property type="protein sequence ID" value="KAH6890673.1"/>
    <property type="molecule type" value="Genomic_DNA"/>
</dbReference>